<dbReference type="AlphaFoldDB" id="X1FZQ2"/>
<protein>
    <submittedName>
        <fullName evidence="1">Uncharacterized protein</fullName>
    </submittedName>
</protein>
<dbReference type="EMBL" id="BARU01015300">
    <property type="protein sequence ID" value="GAH50457.1"/>
    <property type="molecule type" value="Genomic_DNA"/>
</dbReference>
<dbReference type="Gene3D" id="3.40.50.300">
    <property type="entry name" value="P-loop containing nucleotide triphosphate hydrolases"/>
    <property type="match status" value="1"/>
</dbReference>
<feature type="non-terminal residue" evidence="1">
    <location>
        <position position="1"/>
    </location>
</feature>
<evidence type="ECO:0000313" key="1">
    <source>
        <dbReference type="EMBL" id="GAH50457.1"/>
    </source>
</evidence>
<accession>X1FZQ2</accession>
<comment type="caution">
    <text evidence="1">The sequence shown here is derived from an EMBL/GenBank/DDBJ whole genome shotgun (WGS) entry which is preliminary data.</text>
</comment>
<dbReference type="InterPro" id="IPR027417">
    <property type="entry name" value="P-loop_NTPase"/>
</dbReference>
<sequence length="108" mass="11910">LVIFGTDAWELTLYCLMSPNAPRFIMNGLDYRSCIHEMLAGDISTAKSKVHKIAKLIAPKMLVVDDTTKPTFEGVAPTKSGGEIEEGVVDWANDGVMIVEEFTRTFSK</sequence>
<proteinExistence type="predicted"/>
<gene>
    <name evidence="1" type="ORF">S03H2_26407</name>
</gene>
<organism evidence="1">
    <name type="scientific">marine sediment metagenome</name>
    <dbReference type="NCBI Taxonomy" id="412755"/>
    <lineage>
        <taxon>unclassified sequences</taxon>
        <taxon>metagenomes</taxon>
        <taxon>ecological metagenomes</taxon>
    </lineage>
</organism>
<reference evidence="1" key="1">
    <citation type="journal article" date="2014" name="Front. Microbiol.">
        <title>High frequency of phylogenetically diverse reductive dehalogenase-homologous genes in deep subseafloor sedimentary metagenomes.</title>
        <authorList>
            <person name="Kawai M."/>
            <person name="Futagami T."/>
            <person name="Toyoda A."/>
            <person name="Takaki Y."/>
            <person name="Nishi S."/>
            <person name="Hori S."/>
            <person name="Arai W."/>
            <person name="Tsubouchi T."/>
            <person name="Morono Y."/>
            <person name="Uchiyama I."/>
            <person name="Ito T."/>
            <person name="Fujiyama A."/>
            <person name="Inagaki F."/>
            <person name="Takami H."/>
        </authorList>
    </citation>
    <scope>NUCLEOTIDE SEQUENCE</scope>
    <source>
        <strain evidence="1">Expedition CK06-06</strain>
    </source>
</reference>
<name>X1FZQ2_9ZZZZ</name>
<feature type="non-terminal residue" evidence="1">
    <location>
        <position position="108"/>
    </location>
</feature>